<dbReference type="GO" id="GO:0003729">
    <property type="term" value="F:mRNA binding"/>
    <property type="evidence" value="ECO:0007669"/>
    <property type="project" value="TreeGrafter"/>
</dbReference>
<gene>
    <name evidence="1" type="ORF">KI387_009912</name>
</gene>
<feature type="non-terminal residue" evidence="1">
    <location>
        <position position="1"/>
    </location>
</feature>
<protein>
    <submittedName>
        <fullName evidence="1">Uncharacterized protein</fullName>
    </submittedName>
</protein>
<proteinExistence type="predicted"/>
<comment type="caution">
    <text evidence="1">The sequence shown here is derived from an EMBL/GenBank/DDBJ whole genome shotgun (WGS) entry which is preliminary data.</text>
</comment>
<dbReference type="GO" id="GO:0005730">
    <property type="term" value="C:nucleolus"/>
    <property type="evidence" value="ECO:0007669"/>
    <property type="project" value="TreeGrafter"/>
</dbReference>
<keyword evidence="2" id="KW-1185">Reference proteome</keyword>
<organism evidence="1 2">
    <name type="scientific">Taxus chinensis</name>
    <name type="common">Chinese yew</name>
    <name type="synonym">Taxus wallichiana var. chinensis</name>
    <dbReference type="NCBI Taxonomy" id="29808"/>
    <lineage>
        <taxon>Eukaryota</taxon>
        <taxon>Viridiplantae</taxon>
        <taxon>Streptophyta</taxon>
        <taxon>Embryophyta</taxon>
        <taxon>Tracheophyta</taxon>
        <taxon>Spermatophyta</taxon>
        <taxon>Pinopsida</taxon>
        <taxon>Pinidae</taxon>
        <taxon>Conifers II</taxon>
        <taxon>Cupressales</taxon>
        <taxon>Taxaceae</taxon>
        <taxon>Taxus</taxon>
    </lineage>
</organism>
<evidence type="ECO:0000313" key="2">
    <source>
        <dbReference type="Proteomes" id="UP000824469"/>
    </source>
</evidence>
<name>A0AA38KE59_TAXCH</name>
<dbReference type="InterPro" id="IPR040059">
    <property type="entry name" value="PUM3"/>
</dbReference>
<dbReference type="EMBL" id="JAHRHJ020000008">
    <property type="protein sequence ID" value="KAH9305508.1"/>
    <property type="molecule type" value="Genomic_DNA"/>
</dbReference>
<dbReference type="Proteomes" id="UP000824469">
    <property type="component" value="Unassembled WGS sequence"/>
</dbReference>
<reference evidence="1 2" key="1">
    <citation type="journal article" date="2021" name="Nat. Plants">
        <title>The Taxus genome provides insights into paclitaxel biosynthesis.</title>
        <authorList>
            <person name="Xiong X."/>
            <person name="Gou J."/>
            <person name="Liao Q."/>
            <person name="Li Y."/>
            <person name="Zhou Q."/>
            <person name="Bi G."/>
            <person name="Li C."/>
            <person name="Du R."/>
            <person name="Wang X."/>
            <person name="Sun T."/>
            <person name="Guo L."/>
            <person name="Liang H."/>
            <person name="Lu P."/>
            <person name="Wu Y."/>
            <person name="Zhang Z."/>
            <person name="Ro D.K."/>
            <person name="Shang Y."/>
            <person name="Huang S."/>
            <person name="Yan J."/>
        </authorList>
    </citation>
    <scope>NUCLEOTIDE SEQUENCE [LARGE SCALE GENOMIC DNA]</scope>
    <source>
        <strain evidence="1">Ta-2019</strain>
    </source>
</reference>
<dbReference type="PANTHER" id="PTHR13389:SF0">
    <property type="entry name" value="PUMILIO HOMOLOG 3"/>
    <property type="match status" value="1"/>
</dbReference>
<dbReference type="GO" id="GO:0006417">
    <property type="term" value="P:regulation of translation"/>
    <property type="evidence" value="ECO:0007669"/>
    <property type="project" value="TreeGrafter"/>
</dbReference>
<feature type="non-terminal residue" evidence="1">
    <location>
        <position position="111"/>
    </location>
</feature>
<evidence type="ECO:0000313" key="1">
    <source>
        <dbReference type="EMBL" id="KAH9305508.1"/>
    </source>
</evidence>
<dbReference type="AlphaFoldDB" id="A0AA38KE59"/>
<accession>A0AA38KE59</accession>
<dbReference type="PANTHER" id="PTHR13389">
    <property type="entry name" value="PUMILIO HOMOLOG 3"/>
    <property type="match status" value="1"/>
</dbReference>
<sequence>KITEMCIQNLGELLRSQYGKDVIFEIAIGGAEGILWKEAAASVTSLHRAIADLGAFPQLNDEGMQNDEHIFIQYHSSRTIRKLILESHVPDGTDAPSFTSILWDVALKGQV</sequence>